<sequence>MCFVDIFDFDLLQNIITQNVYESVKQKSAFVRLQAGLPDVQRHEKVLCVCVKYLNKHWNKDEILPVVLSTQNDVLARLKIYY</sequence>
<reference evidence="2" key="2">
    <citation type="submission" date="2017-02" db="UniProtKB">
        <authorList>
            <consortium name="WormBaseParasite"/>
        </authorList>
    </citation>
    <scope>IDENTIFICATION</scope>
</reference>
<dbReference type="STRING" id="6313.A0A0K0DEL6"/>
<dbReference type="Proteomes" id="UP000035642">
    <property type="component" value="Unassembled WGS sequence"/>
</dbReference>
<evidence type="ECO:0000313" key="2">
    <source>
        <dbReference type="WBParaSite" id="ACAC_0000931701-mRNA-1"/>
    </source>
</evidence>
<name>A0A0K0DEL6_ANGCA</name>
<reference evidence="1" key="1">
    <citation type="submission" date="2012-09" db="EMBL/GenBank/DDBJ databases">
        <authorList>
            <person name="Martin A.A."/>
        </authorList>
    </citation>
    <scope>NUCLEOTIDE SEQUENCE</scope>
</reference>
<keyword evidence="1" id="KW-1185">Reference proteome</keyword>
<proteinExistence type="predicted"/>
<accession>A0A0K0DEL6</accession>
<dbReference type="AlphaFoldDB" id="A0A0K0DEL6"/>
<organism evidence="1 2">
    <name type="scientific">Angiostrongylus cantonensis</name>
    <name type="common">Rat lungworm</name>
    <dbReference type="NCBI Taxonomy" id="6313"/>
    <lineage>
        <taxon>Eukaryota</taxon>
        <taxon>Metazoa</taxon>
        <taxon>Ecdysozoa</taxon>
        <taxon>Nematoda</taxon>
        <taxon>Chromadorea</taxon>
        <taxon>Rhabditida</taxon>
        <taxon>Rhabditina</taxon>
        <taxon>Rhabditomorpha</taxon>
        <taxon>Strongyloidea</taxon>
        <taxon>Metastrongylidae</taxon>
        <taxon>Angiostrongylus</taxon>
    </lineage>
</organism>
<evidence type="ECO:0000313" key="1">
    <source>
        <dbReference type="Proteomes" id="UP000035642"/>
    </source>
</evidence>
<dbReference type="WBParaSite" id="ACAC_0000931701-mRNA-1">
    <property type="protein sequence ID" value="ACAC_0000931701-mRNA-1"/>
    <property type="gene ID" value="ACAC_0000931701"/>
</dbReference>
<protein>
    <submittedName>
        <fullName evidence="2">Copine domain-containing protein</fullName>
    </submittedName>
</protein>